<keyword evidence="1" id="KW-0472">Membrane</keyword>
<evidence type="ECO:0000313" key="3">
    <source>
        <dbReference type="WBParaSite" id="Pan_g13740.t1"/>
    </source>
</evidence>
<name>A0A7E4ZRU6_PANRE</name>
<sequence>MLRKEEDPKLRTKHANCRRARVTVVITQVSERKSCVVHQFNNARGTRAATTGACLLCCAAILGSYAVTFLFFVSEPIAEQYCRR</sequence>
<keyword evidence="1" id="KW-0812">Transmembrane</keyword>
<organism evidence="2 3">
    <name type="scientific">Panagrellus redivivus</name>
    <name type="common">Microworm</name>
    <dbReference type="NCBI Taxonomy" id="6233"/>
    <lineage>
        <taxon>Eukaryota</taxon>
        <taxon>Metazoa</taxon>
        <taxon>Ecdysozoa</taxon>
        <taxon>Nematoda</taxon>
        <taxon>Chromadorea</taxon>
        <taxon>Rhabditida</taxon>
        <taxon>Tylenchina</taxon>
        <taxon>Panagrolaimomorpha</taxon>
        <taxon>Panagrolaimoidea</taxon>
        <taxon>Panagrolaimidae</taxon>
        <taxon>Panagrellus</taxon>
    </lineage>
</organism>
<reference evidence="2" key="1">
    <citation type="journal article" date="2013" name="Genetics">
        <title>The draft genome and transcriptome of Panagrellus redivivus are shaped by the harsh demands of a free-living lifestyle.</title>
        <authorList>
            <person name="Srinivasan J."/>
            <person name="Dillman A.R."/>
            <person name="Macchietto M.G."/>
            <person name="Heikkinen L."/>
            <person name="Lakso M."/>
            <person name="Fracchia K.M."/>
            <person name="Antoshechkin I."/>
            <person name="Mortazavi A."/>
            <person name="Wong G."/>
            <person name="Sternberg P.W."/>
        </authorList>
    </citation>
    <scope>NUCLEOTIDE SEQUENCE [LARGE SCALE GENOMIC DNA]</scope>
    <source>
        <strain evidence="2">MT8872</strain>
    </source>
</reference>
<dbReference type="Proteomes" id="UP000492821">
    <property type="component" value="Unassembled WGS sequence"/>
</dbReference>
<protein>
    <submittedName>
        <fullName evidence="3">Col_cuticle_N domain-containing protein</fullName>
    </submittedName>
</protein>
<feature type="transmembrane region" description="Helical" evidence="1">
    <location>
        <begin position="53"/>
        <end position="73"/>
    </location>
</feature>
<dbReference type="AlphaFoldDB" id="A0A7E4ZRU6"/>
<evidence type="ECO:0000313" key="2">
    <source>
        <dbReference type="Proteomes" id="UP000492821"/>
    </source>
</evidence>
<proteinExistence type="predicted"/>
<dbReference type="WBParaSite" id="Pan_g13740.t1">
    <property type="protein sequence ID" value="Pan_g13740.t1"/>
    <property type="gene ID" value="Pan_g13740"/>
</dbReference>
<keyword evidence="2" id="KW-1185">Reference proteome</keyword>
<evidence type="ECO:0000256" key="1">
    <source>
        <dbReference type="SAM" id="Phobius"/>
    </source>
</evidence>
<accession>A0A7E4ZRU6</accession>
<reference evidence="3" key="2">
    <citation type="submission" date="2020-10" db="UniProtKB">
        <authorList>
            <consortium name="WormBaseParasite"/>
        </authorList>
    </citation>
    <scope>IDENTIFICATION</scope>
</reference>
<keyword evidence="1" id="KW-1133">Transmembrane helix</keyword>